<dbReference type="PANTHER" id="PTHR21540:SF0">
    <property type="entry name" value="PHD FAMILY PROTEIN"/>
    <property type="match status" value="1"/>
</dbReference>
<feature type="non-terminal residue" evidence="3">
    <location>
        <position position="1"/>
    </location>
</feature>
<dbReference type="SUPFAM" id="SSF57850">
    <property type="entry name" value="RING/U-box"/>
    <property type="match status" value="1"/>
</dbReference>
<keyword evidence="1" id="KW-0862">Zinc</keyword>
<dbReference type="Pfam" id="PF13639">
    <property type="entry name" value="zf-RING_2"/>
    <property type="match status" value="1"/>
</dbReference>
<evidence type="ECO:0000313" key="3">
    <source>
        <dbReference type="EMBL" id="EOA89821.1"/>
    </source>
</evidence>
<sequence>LRQVVEGDCPICHERMDPGIRELTFCQSCGGNFHFDCISQWEEQGTNKQHSECPLCRQYLEIDETEQSETFTYLNPRAFEIYSEWIYKGYIGYTDQEVANDMFHDLILAYIFASIVQDFKFRNATIKALVEISVSRDMLPHKEDIIDVYKETPVRSRLRRLMVELYISI</sequence>
<name>R0IZ43_EXST2</name>
<keyword evidence="4" id="KW-1185">Reference proteome</keyword>
<dbReference type="Proteomes" id="UP000016935">
    <property type="component" value="Unassembled WGS sequence"/>
</dbReference>
<dbReference type="PANTHER" id="PTHR21540">
    <property type="entry name" value="RING FINGER AND SWIM DOMAIN-CONTAINING PROTEIN 2"/>
    <property type="match status" value="1"/>
</dbReference>
<dbReference type="InterPro" id="IPR001841">
    <property type="entry name" value="Znf_RING"/>
</dbReference>
<dbReference type="HOGENOM" id="CLU_086448_1_1_1"/>
<dbReference type="OrthoDB" id="3693478at2759"/>
<evidence type="ECO:0000256" key="1">
    <source>
        <dbReference type="PROSITE-ProRule" id="PRU00175"/>
    </source>
</evidence>
<dbReference type="PROSITE" id="PS50089">
    <property type="entry name" value="ZF_RING_2"/>
    <property type="match status" value="1"/>
</dbReference>
<reference evidence="3 4" key="1">
    <citation type="journal article" date="2012" name="PLoS Pathog.">
        <title>Diverse lifestyles and strategies of plant pathogenesis encoded in the genomes of eighteen Dothideomycetes fungi.</title>
        <authorList>
            <person name="Ohm R.A."/>
            <person name="Feau N."/>
            <person name="Henrissat B."/>
            <person name="Schoch C.L."/>
            <person name="Horwitz B.A."/>
            <person name="Barry K.W."/>
            <person name="Condon B.J."/>
            <person name="Copeland A.C."/>
            <person name="Dhillon B."/>
            <person name="Glaser F."/>
            <person name="Hesse C.N."/>
            <person name="Kosti I."/>
            <person name="LaButti K."/>
            <person name="Lindquist E.A."/>
            <person name="Lucas S."/>
            <person name="Salamov A.A."/>
            <person name="Bradshaw R.E."/>
            <person name="Ciuffetti L."/>
            <person name="Hamelin R.C."/>
            <person name="Kema G.H.J."/>
            <person name="Lawrence C."/>
            <person name="Scott J.A."/>
            <person name="Spatafora J.W."/>
            <person name="Turgeon B.G."/>
            <person name="de Wit P.J.G.M."/>
            <person name="Zhong S."/>
            <person name="Goodwin S.B."/>
            <person name="Grigoriev I.V."/>
        </authorList>
    </citation>
    <scope>NUCLEOTIDE SEQUENCE [LARGE SCALE GENOMIC DNA]</scope>
    <source>
        <strain evidence="4">28A</strain>
    </source>
</reference>
<reference evidence="3 4" key="2">
    <citation type="journal article" date="2013" name="PLoS Genet.">
        <title>Comparative genome structure, secondary metabolite, and effector coding capacity across Cochliobolus pathogens.</title>
        <authorList>
            <person name="Condon B.J."/>
            <person name="Leng Y."/>
            <person name="Wu D."/>
            <person name="Bushley K.E."/>
            <person name="Ohm R.A."/>
            <person name="Otillar R."/>
            <person name="Martin J."/>
            <person name="Schackwitz W."/>
            <person name="Grimwood J."/>
            <person name="MohdZainudin N."/>
            <person name="Xue C."/>
            <person name="Wang R."/>
            <person name="Manning V.A."/>
            <person name="Dhillon B."/>
            <person name="Tu Z.J."/>
            <person name="Steffenson B.J."/>
            <person name="Salamov A."/>
            <person name="Sun H."/>
            <person name="Lowry S."/>
            <person name="LaButti K."/>
            <person name="Han J."/>
            <person name="Copeland A."/>
            <person name="Lindquist E."/>
            <person name="Barry K."/>
            <person name="Schmutz J."/>
            <person name="Baker S.E."/>
            <person name="Ciuffetti L.M."/>
            <person name="Grigoriev I.V."/>
            <person name="Zhong S."/>
            <person name="Turgeon B.G."/>
        </authorList>
    </citation>
    <scope>NUCLEOTIDE SEQUENCE [LARGE SCALE GENOMIC DNA]</scope>
    <source>
        <strain evidence="4">28A</strain>
    </source>
</reference>
<dbReference type="Gene3D" id="3.30.40.10">
    <property type="entry name" value="Zinc/RING finger domain, C3HC4 (zinc finger)"/>
    <property type="match status" value="1"/>
</dbReference>
<dbReference type="AlphaFoldDB" id="R0IZ43"/>
<dbReference type="InterPro" id="IPR039903">
    <property type="entry name" value="Zswim2"/>
</dbReference>
<dbReference type="GO" id="GO:0061630">
    <property type="term" value="F:ubiquitin protein ligase activity"/>
    <property type="evidence" value="ECO:0007669"/>
    <property type="project" value="InterPro"/>
</dbReference>
<dbReference type="InterPro" id="IPR013083">
    <property type="entry name" value="Znf_RING/FYVE/PHD"/>
</dbReference>
<dbReference type="eggNOG" id="KOG0800">
    <property type="taxonomic scope" value="Eukaryota"/>
</dbReference>
<dbReference type="SMART" id="SM00184">
    <property type="entry name" value="RING"/>
    <property type="match status" value="1"/>
</dbReference>
<gene>
    <name evidence="3" type="ORF">SETTUDRAFT_60028</name>
</gene>
<dbReference type="GO" id="GO:0008270">
    <property type="term" value="F:zinc ion binding"/>
    <property type="evidence" value="ECO:0007669"/>
    <property type="project" value="UniProtKB-KW"/>
</dbReference>
<feature type="non-terminal residue" evidence="3">
    <location>
        <position position="169"/>
    </location>
</feature>
<proteinExistence type="predicted"/>
<feature type="domain" description="RING-type" evidence="2">
    <location>
        <begin position="9"/>
        <end position="57"/>
    </location>
</feature>
<keyword evidence="1" id="KW-0479">Metal-binding</keyword>
<dbReference type="GeneID" id="19405252"/>
<evidence type="ECO:0000313" key="4">
    <source>
        <dbReference type="Proteomes" id="UP000016935"/>
    </source>
</evidence>
<organism evidence="3 4">
    <name type="scientific">Exserohilum turcicum (strain 28A)</name>
    <name type="common">Northern leaf blight fungus</name>
    <name type="synonym">Setosphaeria turcica</name>
    <dbReference type="NCBI Taxonomy" id="671987"/>
    <lineage>
        <taxon>Eukaryota</taxon>
        <taxon>Fungi</taxon>
        <taxon>Dikarya</taxon>
        <taxon>Ascomycota</taxon>
        <taxon>Pezizomycotina</taxon>
        <taxon>Dothideomycetes</taxon>
        <taxon>Pleosporomycetidae</taxon>
        <taxon>Pleosporales</taxon>
        <taxon>Pleosporineae</taxon>
        <taxon>Pleosporaceae</taxon>
        <taxon>Exserohilum</taxon>
    </lineage>
</organism>
<dbReference type="STRING" id="671987.R0IZ43"/>
<evidence type="ECO:0000259" key="2">
    <source>
        <dbReference type="PROSITE" id="PS50089"/>
    </source>
</evidence>
<protein>
    <recommendedName>
        <fullName evidence="2">RING-type domain-containing protein</fullName>
    </recommendedName>
</protein>
<accession>R0IZ43</accession>
<keyword evidence="1" id="KW-0863">Zinc-finger</keyword>
<dbReference type="RefSeq" id="XP_008022513.1">
    <property type="nucleotide sequence ID" value="XM_008024322.1"/>
</dbReference>
<dbReference type="EMBL" id="KB908504">
    <property type="protein sequence ID" value="EOA89821.1"/>
    <property type="molecule type" value="Genomic_DNA"/>
</dbReference>